<proteinExistence type="predicted"/>
<comment type="subunit">
    <text evidence="1">Component of the NuA4 histone acetyltransferase complex.</text>
</comment>
<sequence length="434" mass="47400">MVQKQGLPSLEAPIVLSPNNGTLDASNDSLYTEQEPLDHGSLTSLWSSTQARQFSPSTRSRKTSNNINPDNVSSNPAGAFALPVGPLSLDTNRQALLNDKTPDLLEGQFSMQQMDISGSLGCSISASADYNVSSSERTQDQVTEVSNLVESSVNEFGLPIQSGTKRSSQEDLEPSDSSNNGQLSPAGCGDPVHEDHVESRAPKRQKTKAANDVLPRMACHEDSANEGESQDSDNIQSRPSSFRYSSANPETETGAEYHETPFSGVIKRTTIASTSPAIAPNAMANSKTLSSRERYTPDNDKKIIRLKDEGLTWEEIADQFPGRSSTALHVRYSTKLRGKPPARQGRRRNVTTRGRKDVGQASPTPLATESESDGDEEWLLTKITKSRTMHDGSVQYRVYWEDGAKTWEPYDNVKDTRALEEYKSSPGSAAQRKG</sequence>
<feature type="region of interest" description="Disordered" evidence="2">
    <location>
        <begin position="154"/>
        <end position="261"/>
    </location>
</feature>
<evidence type="ECO:0000313" key="5">
    <source>
        <dbReference type="Proteomes" id="UP001480595"/>
    </source>
</evidence>
<feature type="domain" description="Myb-like" evidence="3">
    <location>
        <begin position="287"/>
        <end position="336"/>
    </location>
</feature>
<evidence type="ECO:0000256" key="2">
    <source>
        <dbReference type="SAM" id="MobiDB-lite"/>
    </source>
</evidence>
<feature type="compositionally biased region" description="Polar residues" evidence="2">
    <location>
        <begin position="41"/>
        <end position="76"/>
    </location>
</feature>
<dbReference type="PROSITE" id="PS50090">
    <property type="entry name" value="MYB_LIKE"/>
    <property type="match status" value="1"/>
</dbReference>
<gene>
    <name evidence="4" type="ORF">PG994_004201</name>
</gene>
<feature type="compositionally biased region" description="Basic residues" evidence="2">
    <location>
        <begin position="335"/>
        <end position="350"/>
    </location>
</feature>
<comment type="caution">
    <text evidence="4">The sequence shown here is derived from an EMBL/GenBank/DDBJ whole genome shotgun (WGS) entry which is preliminary data.</text>
</comment>
<evidence type="ECO:0000256" key="1">
    <source>
        <dbReference type="ARBA" id="ARBA00011353"/>
    </source>
</evidence>
<dbReference type="SUPFAM" id="SSF54160">
    <property type="entry name" value="Chromo domain-like"/>
    <property type="match status" value="1"/>
</dbReference>
<name>A0ABR1VQ70_9PEZI</name>
<dbReference type="InterPro" id="IPR001005">
    <property type="entry name" value="SANT/Myb"/>
</dbReference>
<dbReference type="RefSeq" id="XP_066717777.1">
    <property type="nucleotide sequence ID" value="XM_066855610.1"/>
</dbReference>
<dbReference type="Gene3D" id="2.40.50.40">
    <property type="match status" value="1"/>
</dbReference>
<feature type="compositionally biased region" description="Polar residues" evidence="2">
    <location>
        <begin position="232"/>
        <end position="251"/>
    </location>
</feature>
<keyword evidence="5" id="KW-1185">Reference proteome</keyword>
<dbReference type="GeneID" id="92088673"/>
<evidence type="ECO:0000313" key="4">
    <source>
        <dbReference type="EMBL" id="KAK8073302.1"/>
    </source>
</evidence>
<reference evidence="4 5" key="1">
    <citation type="submission" date="2023-01" db="EMBL/GenBank/DDBJ databases">
        <title>Analysis of 21 Apiospora genomes using comparative genomics revels a genus with tremendous synthesis potential of carbohydrate active enzymes and secondary metabolites.</title>
        <authorList>
            <person name="Sorensen T."/>
        </authorList>
    </citation>
    <scope>NUCLEOTIDE SEQUENCE [LARGE SCALE GENOMIC DNA]</scope>
    <source>
        <strain evidence="4 5">CBS 135458</strain>
    </source>
</reference>
<feature type="region of interest" description="Disordered" evidence="2">
    <location>
        <begin position="335"/>
        <end position="375"/>
    </location>
</feature>
<feature type="compositionally biased region" description="Polar residues" evidence="2">
    <location>
        <begin position="17"/>
        <end position="32"/>
    </location>
</feature>
<protein>
    <recommendedName>
        <fullName evidence="3">Myb-like domain-containing protein</fullName>
    </recommendedName>
</protein>
<evidence type="ECO:0000259" key="3">
    <source>
        <dbReference type="PROSITE" id="PS50090"/>
    </source>
</evidence>
<feature type="region of interest" description="Disordered" evidence="2">
    <location>
        <begin position="277"/>
        <end position="296"/>
    </location>
</feature>
<feature type="compositionally biased region" description="Basic and acidic residues" evidence="2">
    <location>
        <begin position="191"/>
        <end position="201"/>
    </location>
</feature>
<dbReference type="EMBL" id="JAQQWL010000005">
    <property type="protein sequence ID" value="KAK8073302.1"/>
    <property type="molecule type" value="Genomic_DNA"/>
</dbReference>
<accession>A0ABR1VQ70</accession>
<dbReference type="InterPro" id="IPR016197">
    <property type="entry name" value="Chromo-like_dom_sf"/>
</dbReference>
<organism evidence="4 5">
    <name type="scientific">Apiospora phragmitis</name>
    <dbReference type="NCBI Taxonomy" id="2905665"/>
    <lineage>
        <taxon>Eukaryota</taxon>
        <taxon>Fungi</taxon>
        <taxon>Dikarya</taxon>
        <taxon>Ascomycota</taxon>
        <taxon>Pezizomycotina</taxon>
        <taxon>Sordariomycetes</taxon>
        <taxon>Xylariomycetidae</taxon>
        <taxon>Amphisphaeriales</taxon>
        <taxon>Apiosporaceae</taxon>
        <taxon>Apiospora</taxon>
    </lineage>
</organism>
<feature type="region of interest" description="Disordered" evidence="2">
    <location>
        <begin position="1"/>
        <end position="79"/>
    </location>
</feature>
<dbReference type="Proteomes" id="UP001480595">
    <property type="component" value="Unassembled WGS sequence"/>
</dbReference>